<comment type="similarity">
    <text evidence="1">Belongs to the membrane fusion protein (MFP) (TC 8.A.1) family.</text>
</comment>
<organism evidence="3 4">
    <name type="scientific">Exilibacterium tricleocarpae</name>
    <dbReference type="NCBI Taxonomy" id="2591008"/>
    <lineage>
        <taxon>Bacteria</taxon>
        <taxon>Pseudomonadati</taxon>
        <taxon>Pseudomonadota</taxon>
        <taxon>Gammaproteobacteria</taxon>
        <taxon>Cellvibrionales</taxon>
        <taxon>Cellvibrionaceae</taxon>
        <taxon>Exilibacterium</taxon>
    </lineage>
</organism>
<accession>A0A545U5R0</accession>
<protein>
    <submittedName>
        <fullName evidence="3">Efflux RND transporter periplasmic adaptor subunit</fullName>
    </submittedName>
</protein>
<dbReference type="EMBL" id="VHSG01000005">
    <property type="protein sequence ID" value="TQV84808.1"/>
    <property type="molecule type" value="Genomic_DNA"/>
</dbReference>
<name>A0A545U5R0_9GAMM</name>
<evidence type="ECO:0000256" key="1">
    <source>
        <dbReference type="ARBA" id="ARBA00009477"/>
    </source>
</evidence>
<sequence>MILYSFSRIQMLLIAALIGLAGVILAALGEDPGEAVLAPYFHRVSPLVLSEQSSYQVERRFSGEVSARQHADMGFEQAGKLAEVLVDEGETLAEGDVLAVLDTELLRIERRELDAQLAETRAQLQLTEASLRRQRSLRQSGFTSEQRLDELDAERAALIASIARLDASVASVASRIRKSTLTAPFDGVVTRRFADQGVVLNAGVAVLRLQQQGAMEAHIGVPVRMLPILQPGDPSRIEVDGNTLAARVLAVGADVHAVTRTVMVRFRLPDDALVVNGDLAYLTLTETVDSPGFWVPAAAITDGIRGLWSVYLLAADENGTAGAGNAYRLESRDIQVIHANREQVFINGAVSSGEKLVAAGLHRLVPGQRVVLKRTADALAQE</sequence>
<dbReference type="Gene3D" id="2.40.420.20">
    <property type="match status" value="1"/>
</dbReference>
<dbReference type="NCBIfam" id="TIGR01730">
    <property type="entry name" value="RND_mfp"/>
    <property type="match status" value="1"/>
</dbReference>
<dbReference type="SUPFAM" id="SSF111369">
    <property type="entry name" value="HlyD-like secretion proteins"/>
    <property type="match status" value="1"/>
</dbReference>
<keyword evidence="4" id="KW-1185">Reference proteome</keyword>
<dbReference type="PANTHER" id="PTHR30469:SF11">
    <property type="entry name" value="BLL4320 PROTEIN"/>
    <property type="match status" value="1"/>
</dbReference>
<keyword evidence="2" id="KW-0175">Coiled coil</keyword>
<dbReference type="GO" id="GO:0015562">
    <property type="term" value="F:efflux transmembrane transporter activity"/>
    <property type="evidence" value="ECO:0007669"/>
    <property type="project" value="TreeGrafter"/>
</dbReference>
<dbReference type="AlphaFoldDB" id="A0A545U5R0"/>
<dbReference type="Proteomes" id="UP000319732">
    <property type="component" value="Unassembled WGS sequence"/>
</dbReference>
<dbReference type="Gene3D" id="2.40.50.100">
    <property type="match status" value="1"/>
</dbReference>
<comment type="caution">
    <text evidence="3">The sequence shown here is derived from an EMBL/GenBank/DDBJ whole genome shotgun (WGS) entry which is preliminary data.</text>
</comment>
<dbReference type="PANTHER" id="PTHR30469">
    <property type="entry name" value="MULTIDRUG RESISTANCE PROTEIN MDTA"/>
    <property type="match status" value="1"/>
</dbReference>
<evidence type="ECO:0000313" key="4">
    <source>
        <dbReference type="Proteomes" id="UP000319732"/>
    </source>
</evidence>
<feature type="coiled-coil region" evidence="2">
    <location>
        <begin position="103"/>
        <end position="168"/>
    </location>
</feature>
<evidence type="ECO:0000313" key="3">
    <source>
        <dbReference type="EMBL" id="TQV84808.1"/>
    </source>
</evidence>
<dbReference type="OrthoDB" id="266524at2"/>
<evidence type="ECO:0000256" key="2">
    <source>
        <dbReference type="SAM" id="Coils"/>
    </source>
</evidence>
<reference evidence="3 4" key="1">
    <citation type="submission" date="2019-06" db="EMBL/GenBank/DDBJ databases">
        <title>Whole genome sequence for Cellvibrionaceae sp. R142.</title>
        <authorList>
            <person name="Wang G."/>
        </authorList>
    </citation>
    <scope>NUCLEOTIDE SEQUENCE [LARGE SCALE GENOMIC DNA]</scope>
    <source>
        <strain evidence="3 4">R142</strain>
    </source>
</reference>
<dbReference type="GO" id="GO:1990281">
    <property type="term" value="C:efflux pump complex"/>
    <property type="evidence" value="ECO:0007669"/>
    <property type="project" value="TreeGrafter"/>
</dbReference>
<dbReference type="Gene3D" id="1.10.287.470">
    <property type="entry name" value="Helix hairpin bin"/>
    <property type="match status" value="1"/>
</dbReference>
<dbReference type="Gene3D" id="2.40.30.170">
    <property type="match status" value="1"/>
</dbReference>
<dbReference type="RefSeq" id="WP_142903014.1">
    <property type="nucleotide sequence ID" value="NZ_ML660088.1"/>
</dbReference>
<dbReference type="InterPro" id="IPR006143">
    <property type="entry name" value="RND_pump_MFP"/>
</dbReference>
<proteinExistence type="inferred from homology"/>
<gene>
    <name evidence="3" type="ORF">FKG94_04645</name>
</gene>